<reference evidence="2" key="1">
    <citation type="submission" date="2014-09" db="EMBL/GenBank/DDBJ databases">
        <authorList>
            <person name="Mudge J."/>
            <person name="Ramaraj T."/>
            <person name="Lindquist I.E."/>
            <person name="Bharti A.K."/>
            <person name="Sundararajan A."/>
            <person name="Cameron C.T."/>
            <person name="Woodward J.E."/>
            <person name="May G.D."/>
            <person name="Brubaker C."/>
            <person name="Broadhvest J."/>
            <person name="Wilkins T.A."/>
        </authorList>
    </citation>
    <scope>NUCLEOTIDE SEQUENCE</scope>
    <source>
        <strain evidence="2">cv. AKA8401</strain>
    </source>
</reference>
<evidence type="ECO:0000313" key="1">
    <source>
        <dbReference type="EMBL" id="KHG30177.1"/>
    </source>
</evidence>
<proteinExistence type="predicted"/>
<organism evidence="1 2">
    <name type="scientific">Gossypium arboreum</name>
    <name type="common">Tree cotton</name>
    <name type="synonym">Gossypium nanking</name>
    <dbReference type="NCBI Taxonomy" id="29729"/>
    <lineage>
        <taxon>Eukaryota</taxon>
        <taxon>Viridiplantae</taxon>
        <taxon>Streptophyta</taxon>
        <taxon>Embryophyta</taxon>
        <taxon>Tracheophyta</taxon>
        <taxon>Spermatophyta</taxon>
        <taxon>Magnoliopsida</taxon>
        <taxon>eudicotyledons</taxon>
        <taxon>Gunneridae</taxon>
        <taxon>Pentapetalae</taxon>
        <taxon>rosids</taxon>
        <taxon>malvids</taxon>
        <taxon>Malvales</taxon>
        <taxon>Malvaceae</taxon>
        <taxon>Malvoideae</taxon>
        <taxon>Gossypium</taxon>
    </lineage>
</organism>
<keyword evidence="2" id="KW-1185">Reference proteome</keyword>
<dbReference type="Proteomes" id="UP000032142">
    <property type="component" value="Unassembled WGS sequence"/>
</dbReference>
<name>A0A0B0PZ47_GOSAR</name>
<gene>
    <name evidence="1" type="ORF">F383_11340</name>
</gene>
<protein>
    <submittedName>
        <fullName evidence="1">Polycomb Asx</fullName>
    </submittedName>
</protein>
<accession>A0A0B0PZ47</accession>
<sequence length="49" mass="5595">MAYFCPHEQRHERVSQPCATHEYVARSCLPWAQVRLDHGQGTQACLVAL</sequence>
<evidence type="ECO:0000313" key="2">
    <source>
        <dbReference type="Proteomes" id="UP000032142"/>
    </source>
</evidence>
<dbReference type="EMBL" id="KN454846">
    <property type="protein sequence ID" value="KHG30177.1"/>
    <property type="molecule type" value="Genomic_DNA"/>
</dbReference>
<dbReference type="AlphaFoldDB" id="A0A0B0PZ47"/>